<evidence type="ECO:0000313" key="2">
    <source>
        <dbReference type="EMBL" id="ORE05411.1"/>
    </source>
</evidence>
<dbReference type="AlphaFoldDB" id="A0A1X0R0A7"/>
<organism evidence="2">
    <name type="scientific">Rhizopus microsporus var. microsporus</name>
    <dbReference type="NCBI Taxonomy" id="86635"/>
    <lineage>
        <taxon>Eukaryota</taxon>
        <taxon>Fungi</taxon>
        <taxon>Fungi incertae sedis</taxon>
        <taxon>Mucoromycota</taxon>
        <taxon>Mucoromycotina</taxon>
        <taxon>Mucoromycetes</taxon>
        <taxon>Mucorales</taxon>
        <taxon>Mucorineae</taxon>
        <taxon>Rhizopodaceae</taxon>
        <taxon>Rhizopus</taxon>
    </lineage>
</organism>
<keyword evidence="1" id="KW-0812">Transmembrane</keyword>
<feature type="transmembrane region" description="Helical" evidence="1">
    <location>
        <begin position="7"/>
        <end position="29"/>
    </location>
</feature>
<dbReference type="EMBL" id="KV921945">
    <property type="protein sequence ID" value="ORE05411.1"/>
    <property type="molecule type" value="Genomic_DNA"/>
</dbReference>
<keyword evidence="1" id="KW-0472">Membrane</keyword>
<reference evidence="2" key="1">
    <citation type="journal article" date="2016" name="Proc. Natl. Acad. Sci. U.S.A.">
        <title>Lipid metabolic changes in an early divergent fungus govern the establishment of a mutualistic symbiosis with endobacteria.</title>
        <authorList>
            <person name="Lastovetsky O.A."/>
            <person name="Gaspar M.L."/>
            <person name="Mondo S.J."/>
            <person name="LaButti K.M."/>
            <person name="Sandor L."/>
            <person name="Grigoriev I.V."/>
            <person name="Henry S.A."/>
            <person name="Pawlowska T.E."/>
        </authorList>
    </citation>
    <scope>NUCLEOTIDE SEQUENCE [LARGE SCALE GENOMIC DNA]</scope>
    <source>
        <strain evidence="2">ATCC 52814</strain>
    </source>
</reference>
<keyword evidence="1" id="KW-1133">Transmembrane helix</keyword>
<evidence type="ECO:0000256" key="1">
    <source>
        <dbReference type="SAM" id="Phobius"/>
    </source>
</evidence>
<sequence>MLRICQVCMYLYALISFMRLLMLQIGLWFSTHPAHYLTEALHSHRSILVGDPNLNIHLPIGHH</sequence>
<dbReference type="Proteomes" id="UP000242414">
    <property type="component" value="Unassembled WGS sequence"/>
</dbReference>
<gene>
    <name evidence="2" type="ORF">BCV72DRAFT_331094</name>
</gene>
<name>A0A1X0R0A7_RHIZD</name>
<accession>A0A1X0R0A7</accession>
<proteinExistence type="predicted"/>
<protein>
    <submittedName>
        <fullName evidence="2">Uncharacterized protein</fullName>
    </submittedName>
</protein>
<dbReference type="VEuPathDB" id="FungiDB:BCV72DRAFT_331094"/>